<dbReference type="Proteomes" id="UP001570846">
    <property type="component" value="Unassembled WGS sequence"/>
</dbReference>
<dbReference type="Proteomes" id="UP000323866">
    <property type="component" value="Unassembled WGS sequence"/>
</dbReference>
<dbReference type="Gene3D" id="3.50.50.60">
    <property type="entry name" value="FAD/NAD(P)-binding domain"/>
    <property type="match status" value="2"/>
</dbReference>
<evidence type="ECO:0000313" key="5">
    <source>
        <dbReference type="EMBL" id="KAA6433163.1"/>
    </source>
</evidence>
<evidence type="ECO:0000313" key="7">
    <source>
        <dbReference type="Proteomes" id="UP000323866"/>
    </source>
</evidence>
<dbReference type="PANTHER" id="PTHR10668">
    <property type="entry name" value="PHYTOENE DEHYDROGENASE"/>
    <property type="match status" value="1"/>
</dbReference>
<comment type="subunit">
    <text evidence="2">Interacts with COX5B; this interaction may contribute to localize PYROXD2 to the inner face of the inner mitochondrial membrane.</text>
</comment>
<accession>A0A5M8QDT0</accession>
<evidence type="ECO:0000259" key="4">
    <source>
        <dbReference type="Pfam" id="PF01593"/>
    </source>
</evidence>
<dbReference type="EMBL" id="VKKZ01000021">
    <property type="protein sequence ID" value="KAA6433163.1"/>
    <property type="molecule type" value="Genomic_DNA"/>
</dbReference>
<evidence type="ECO:0000313" key="6">
    <source>
        <dbReference type="EMBL" id="MFA1770785.1"/>
    </source>
</evidence>
<dbReference type="InterPro" id="IPR002937">
    <property type="entry name" value="Amino_oxidase"/>
</dbReference>
<sequence length="483" mass="51673">MGSTQYDAVVVGSGPNGLAAAITLQQAGLEVLLLEGKDQIGGGLRSQELTLPGFVHDVCSAIHPLAAGSPFFKTLPLQEHGLEFLYPPLSAAHPFDNGTAAALACSLAETAQALGQDQQAYLNLMQPLVKSWPGMAPDVLGPLRVPSHPIDMAAFGLNALTSATFLANRFKTQEARGLWAGMAAHSIQPLSNLTTSAIGLVLMAVGHLQGWPIPKGGSQQIANALASYFQSLGGKIETGEYVTSLEQLPSSKAVLLDVTPKQLLEIAEEKLSPLYRKQLHRYRYGMGVFKMDWALDGPIPFTAPECRQAGTIHLGNTLEEIAASEKATATGYHPEKPFVLLAQQSLFDPTRAPKGKHTAWAYCHVPNGSTVDMTQAIEGQIERFAPGFKDLILERHTMNTAQMQAHNPNYIGGDINGGIIDLEQLYTRPVVSLSPYQTSRKGLYLCSSSTPPGGGVHGMCGFHAARRALKDIFHLSAPALSKV</sequence>
<feature type="domain" description="Amine oxidase" evidence="4">
    <location>
        <begin position="17"/>
        <end position="257"/>
    </location>
</feature>
<dbReference type="InterPro" id="IPR036188">
    <property type="entry name" value="FAD/NAD-bd_sf"/>
</dbReference>
<evidence type="ECO:0000313" key="8">
    <source>
        <dbReference type="Proteomes" id="UP001570846"/>
    </source>
</evidence>
<keyword evidence="8" id="KW-1185">Reference proteome</keyword>
<gene>
    <name evidence="6" type="ORF">ACD591_05735</name>
    <name evidence="5" type="ORF">FOE74_11785</name>
</gene>
<proteinExistence type="predicted"/>
<dbReference type="OrthoDB" id="833207at2"/>
<evidence type="ECO:0000256" key="3">
    <source>
        <dbReference type="ARBA" id="ARBA00040298"/>
    </source>
</evidence>
<protein>
    <recommendedName>
        <fullName evidence="3">Pyridine nucleotide-disulfide oxidoreductase domain-containing protein 2</fullName>
    </recommendedName>
</protein>
<organism evidence="5 7">
    <name type="scientific">Rufibacter glacialis</name>
    <dbReference type="NCBI Taxonomy" id="1259555"/>
    <lineage>
        <taxon>Bacteria</taxon>
        <taxon>Pseudomonadati</taxon>
        <taxon>Bacteroidota</taxon>
        <taxon>Cytophagia</taxon>
        <taxon>Cytophagales</taxon>
        <taxon>Hymenobacteraceae</taxon>
        <taxon>Rufibacter</taxon>
    </lineage>
</organism>
<dbReference type="GO" id="GO:0016491">
    <property type="term" value="F:oxidoreductase activity"/>
    <property type="evidence" value="ECO:0007669"/>
    <property type="project" value="InterPro"/>
</dbReference>
<reference evidence="5 7" key="2">
    <citation type="submission" date="2019-09" db="EMBL/GenBank/DDBJ databases">
        <title>A bacterium isolated from glacier soil.</title>
        <authorList>
            <person name="Liu Q."/>
        </authorList>
    </citation>
    <scope>NUCLEOTIDE SEQUENCE [LARGE SCALE GENOMIC DNA]</scope>
    <source>
        <strain evidence="5 7">MDT1-10-3</strain>
    </source>
</reference>
<dbReference type="AlphaFoldDB" id="A0A5M8QDT0"/>
<evidence type="ECO:0000256" key="1">
    <source>
        <dbReference type="ARBA" id="ARBA00037217"/>
    </source>
</evidence>
<dbReference type="EMBL" id="JBGOGF010000003">
    <property type="protein sequence ID" value="MFA1770785.1"/>
    <property type="molecule type" value="Genomic_DNA"/>
</dbReference>
<dbReference type="Pfam" id="PF01593">
    <property type="entry name" value="Amino_oxidase"/>
    <property type="match status" value="1"/>
</dbReference>
<reference evidence="6 8" key="3">
    <citation type="submission" date="2024-08" db="EMBL/GenBank/DDBJ databases">
        <authorList>
            <person name="Wei W."/>
        </authorList>
    </citation>
    <scope>NUCLEOTIDE SEQUENCE [LARGE SCALE GENOMIC DNA]</scope>
    <source>
        <strain evidence="6 8">XU2</strain>
    </source>
</reference>
<reference evidence="5 7" key="1">
    <citation type="submission" date="2019-07" db="EMBL/GenBank/DDBJ databases">
        <authorList>
            <person name="Qu J.-H."/>
        </authorList>
    </citation>
    <scope>NUCLEOTIDE SEQUENCE [LARGE SCALE GENOMIC DNA]</scope>
    <source>
        <strain evidence="5 7">MDT1-10-3</strain>
    </source>
</reference>
<comment type="caution">
    <text evidence="5">The sequence shown here is derived from an EMBL/GenBank/DDBJ whole genome shotgun (WGS) entry which is preliminary data.</text>
</comment>
<dbReference type="RefSeq" id="WP_149098825.1">
    <property type="nucleotide sequence ID" value="NZ_BMMG01000004.1"/>
</dbReference>
<evidence type="ECO:0000256" key="2">
    <source>
        <dbReference type="ARBA" id="ARBA00038825"/>
    </source>
</evidence>
<comment type="function">
    <text evidence="1">Probable oxidoreductase that may play a role as regulator of mitochondrial function.</text>
</comment>
<dbReference type="PANTHER" id="PTHR10668:SF105">
    <property type="entry name" value="DEHYDROGENASE-RELATED"/>
    <property type="match status" value="1"/>
</dbReference>
<name>A0A5M8QDT0_9BACT</name>
<dbReference type="PRINTS" id="PR00411">
    <property type="entry name" value="PNDRDTASEI"/>
</dbReference>
<dbReference type="SUPFAM" id="SSF51905">
    <property type="entry name" value="FAD/NAD(P)-binding domain"/>
    <property type="match status" value="1"/>
</dbReference>